<keyword evidence="1" id="KW-0472">Membrane</keyword>
<dbReference type="Pfam" id="PF00487">
    <property type="entry name" value="FA_desaturase"/>
    <property type="match status" value="1"/>
</dbReference>
<dbReference type="EMBL" id="CP003261">
    <property type="protein sequence ID" value="AGK95152.1"/>
    <property type="molecule type" value="Genomic_DNA"/>
</dbReference>
<dbReference type="AlphaFoldDB" id="R4JWE9"/>
<name>R4JWE9_CLOPA</name>
<keyword evidence="4" id="KW-1185">Reference proteome</keyword>
<gene>
    <name evidence="3" type="ORF">Clopa_0049</name>
</gene>
<feature type="transmembrane region" description="Helical" evidence="1">
    <location>
        <begin position="16"/>
        <end position="34"/>
    </location>
</feature>
<dbReference type="RefSeq" id="WP_015613479.1">
    <property type="nucleotide sequence ID" value="NC_021182.1"/>
</dbReference>
<keyword evidence="1" id="KW-0812">Transmembrane</keyword>
<evidence type="ECO:0000259" key="2">
    <source>
        <dbReference type="Pfam" id="PF00487"/>
    </source>
</evidence>
<organism evidence="3 4">
    <name type="scientific">Clostridium pasteurianum BC1</name>
    <dbReference type="NCBI Taxonomy" id="86416"/>
    <lineage>
        <taxon>Bacteria</taxon>
        <taxon>Bacillati</taxon>
        <taxon>Bacillota</taxon>
        <taxon>Clostridia</taxon>
        <taxon>Eubacteriales</taxon>
        <taxon>Clostridiaceae</taxon>
        <taxon>Clostridium</taxon>
    </lineage>
</organism>
<feature type="transmembrane region" description="Helical" evidence="1">
    <location>
        <begin position="189"/>
        <end position="207"/>
    </location>
</feature>
<dbReference type="Proteomes" id="UP000013523">
    <property type="component" value="Chromosome"/>
</dbReference>
<dbReference type="GO" id="GO:0006629">
    <property type="term" value="P:lipid metabolic process"/>
    <property type="evidence" value="ECO:0007669"/>
    <property type="project" value="InterPro"/>
</dbReference>
<feature type="transmembrane region" description="Helical" evidence="1">
    <location>
        <begin position="40"/>
        <end position="59"/>
    </location>
</feature>
<evidence type="ECO:0000313" key="4">
    <source>
        <dbReference type="Proteomes" id="UP000013523"/>
    </source>
</evidence>
<proteinExistence type="predicted"/>
<reference evidence="3 4" key="1">
    <citation type="submission" date="2012-01" db="EMBL/GenBank/DDBJ databases">
        <title>Complete sequence of chromosome of Clostridium pasteurianum BC1.</title>
        <authorList>
            <consortium name="US DOE Joint Genome Institute"/>
            <person name="Lucas S."/>
            <person name="Han J."/>
            <person name="Lapidus A."/>
            <person name="Cheng J.-F."/>
            <person name="Goodwin L."/>
            <person name="Pitluck S."/>
            <person name="Peters L."/>
            <person name="Mikhailova N."/>
            <person name="Teshima H."/>
            <person name="Detter J.C."/>
            <person name="Han C."/>
            <person name="Tapia R."/>
            <person name="Land M."/>
            <person name="Hauser L."/>
            <person name="Kyrpides N."/>
            <person name="Ivanova N."/>
            <person name="Pagani I."/>
            <person name="Dunn J."/>
            <person name="Taghavi S."/>
            <person name="Francis A."/>
            <person name="van der Lelie D."/>
            <person name="Woyke T."/>
        </authorList>
    </citation>
    <scope>NUCLEOTIDE SEQUENCE [LARGE SCALE GENOMIC DNA]</scope>
    <source>
        <strain evidence="3 4">BC1</strain>
    </source>
</reference>
<sequence>MEYISKNKICREKWKFYFVLLAWPLYLFLMPMAYKYIGYFSVIIMIFPGAYLFTWLGFLMHECWHKYVPEINNKVFYKVFSWFLLNDPQTYNLIHGIHHSKVNSWEDIEFHPLGKIKNTLLRRLYNLMEIIFGIAFVSFVVNSILPYHKDFKNKYSRRSQVLSIIMYIIIYGGLVLACHYAFNIGYSTIVILYIVNLWIVSFVLHHSQLIEHGNLVLEGNYKERNVKTRNLSNDGILEKIFLFLTHGDSREHVLHHTLPGVYSRPFPRKVPMPAESMYINLKDYMKILWVMLSEKI</sequence>
<dbReference type="KEGG" id="cpas:Clopa_0049"/>
<feature type="transmembrane region" description="Helical" evidence="1">
    <location>
        <begin position="164"/>
        <end position="182"/>
    </location>
</feature>
<keyword evidence="1" id="KW-1133">Transmembrane helix</keyword>
<accession>R4JWE9</accession>
<evidence type="ECO:0000313" key="3">
    <source>
        <dbReference type="EMBL" id="AGK95152.1"/>
    </source>
</evidence>
<dbReference type="HOGENOM" id="CLU_939107_0_0_9"/>
<feature type="domain" description="Fatty acid desaturase" evidence="2">
    <location>
        <begin position="49"/>
        <end position="261"/>
    </location>
</feature>
<dbReference type="PATRIC" id="fig|86416.3.peg.41"/>
<feature type="transmembrane region" description="Helical" evidence="1">
    <location>
        <begin position="124"/>
        <end position="144"/>
    </location>
</feature>
<evidence type="ECO:0000256" key="1">
    <source>
        <dbReference type="SAM" id="Phobius"/>
    </source>
</evidence>
<dbReference type="InterPro" id="IPR005804">
    <property type="entry name" value="FA_desaturase_dom"/>
</dbReference>
<protein>
    <submittedName>
        <fullName evidence="3">Fatty acid desaturase</fullName>
    </submittedName>
</protein>